<evidence type="ECO:0000256" key="4">
    <source>
        <dbReference type="ARBA" id="ARBA00023015"/>
    </source>
</evidence>
<evidence type="ECO:0000256" key="8">
    <source>
        <dbReference type="SAM" id="Coils"/>
    </source>
</evidence>
<dbReference type="SMART" id="SM00387">
    <property type="entry name" value="HATPase_c"/>
    <property type="match status" value="1"/>
</dbReference>
<feature type="domain" description="Histidine kinase" evidence="10">
    <location>
        <begin position="832"/>
        <end position="1050"/>
    </location>
</feature>
<dbReference type="CDD" id="cd00082">
    <property type="entry name" value="HisKA"/>
    <property type="match status" value="1"/>
</dbReference>
<gene>
    <name evidence="12" type="ORF">ACFFVB_06350</name>
</gene>
<evidence type="ECO:0000259" key="11">
    <source>
        <dbReference type="PROSITE" id="PS50110"/>
    </source>
</evidence>
<dbReference type="SUPFAM" id="SSF47384">
    <property type="entry name" value="Homodimeric domain of signal transducing histidine kinase"/>
    <property type="match status" value="1"/>
</dbReference>
<dbReference type="Pfam" id="PF12833">
    <property type="entry name" value="HTH_18"/>
    <property type="match status" value="1"/>
</dbReference>
<keyword evidence="5" id="KW-0238">DNA-binding</keyword>
<feature type="domain" description="HTH araC/xylS-type" evidence="9">
    <location>
        <begin position="1232"/>
        <end position="1331"/>
    </location>
</feature>
<dbReference type="EC" id="2.7.13.3" evidence="2"/>
<dbReference type="InterPro" id="IPR015943">
    <property type="entry name" value="WD40/YVTN_repeat-like_dom_sf"/>
</dbReference>
<dbReference type="InterPro" id="IPR011123">
    <property type="entry name" value="Y_Y_Y"/>
</dbReference>
<evidence type="ECO:0000313" key="12">
    <source>
        <dbReference type="EMBL" id="MFB9052698.1"/>
    </source>
</evidence>
<dbReference type="InterPro" id="IPR009057">
    <property type="entry name" value="Homeodomain-like_sf"/>
</dbReference>
<evidence type="ECO:0000259" key="9">
    <source>
        <dbReference type="PROSITE" id="PS01124"/>
    </source>
</evidence>
<dbReference type="Gene3D" id="2.130.10.10">
    <property type="entry name" value="YVTN repeat-like/Quinoprotein amine dehydrogenase"/>
    <property type="match status" value="2"/>
</dbReference>
<dbReference type="Gene3D" id="3.30.565.10">
    <property type="entry name" value="Histidine kinase-like ATPase, C-terminal domain"/>
    <property type="match status" value="1"/>
</dbReference>
<name>A0ABV5EZT9_9FLAO</name>
<accession>A0ABV5EZT9</accession>
<comment type="catalytic activity">
    <reaction evidence="1">
        <text>ATP + protein L-histidine = ADP + protein N-phospho-L-histidine.</text>
        <dbReference type="EC" id="2.7.13.3"/>
    </reaction>
</comment>
<organism evidence="12 13">
    <name type="scientific">Formosa undariae</name>
    <dbReference type="NCBI Taxonomy" id="1325436"/>
    <lineage>
        <taxon>Bacteria</taxon>
        <taxon>Pseudomonadati</taxon>
        <taxon>Bacteroidota</taxon>
        <taxon>Flavobacteriia</taxon>
        <taxon>Flavobacteriales</taxon>
        <taxon>Flavobacteriaceae</taxon>
        <taxon>Formosa</taxon>
    </lineage>
</organism>
<dbReference type="InterPro" id="IPR036097">
    <property type="entry name" value="HisK_dim/P_sf"/>
</dbReference>
<dbReference type="InterPro" id="IPR011006">
    <property type="entry name" value="CheY-like_superfamily"/>
</dbReference>
<dbReference type="Pfam" id="PF00072">
    <property type="entry name" value="Response_reg"/>
    <property type="match status" value="1"/>
</dbReference>
<dbReference type="InterPro" id="IPR004358">
    <property type="entry name" value="Sig_transdc_His_kin-like_C"/>
</dbReference>
<dbReference type="InterPro" id="IPR036890">
    <property type="entry name" value="HATPase_C_sf"/>
</dbReference>
<evidence type="ECO:0000256" key="3">
    <source>
        <dbReference type="ARBA" id="ARBA00022553"/>
    </source>
</evidence>
<dbReference type="SUPFAM" id="SSF52172">
    <property type="entry name" value="CheY-like"/>
    <property type="match status" value="1"/>
</dbReference>
<dbReference type="Pfam" id="PF07495">
    <property type="entry name" value="Y_Y_Y"/>
    <property type="match status" value="1"/>
</dbReference>
<dbReference type="InterPro" id="IPR003594">
    <property type="entry name" value="HATPase_dom"/>
</dbReference>
<dbReference type="PROSITE" id="PS00041">
    <property type="entry name" value="HTH_ARAC_FAMILY_1"/>
    <property type="match status" value="1"/>
</dbReference>
<evidence type="ECO:0000313" key="13">
    <source>
        <dbReference type="Proteomes" id="UP001589605"/>
    </source>
</evidence>
<comment type="caution">
    <text evidence="12">The sequence shown here is derived from an EMBL/GenBank/DDBJ whole genome shotgun (WGS) entry which is preliminary data.</text>
</comment>
<dbReference type="SMART" id="SM00448">
    <property type="entry name" value="REC"/>
    <property type="match status" value="1"/>
</dbReference>
<dbReference type="Proteomes" id="UP001589605">
    <property type="component" value="Unassembled WGS sequence"/>
</dbReference>
<dbReference type="InterPro" id="IPR011047">
    <property type="entry name" value="Quinoprotein_ADH-like_sf"/>
</dbReference>
<evidence type="ECO:0000256" key="5">
    <source>
        <dbReference type="ARBA" id="ARBA00023125"/>
    </source>
</evidence>
<dbReference type="Gene3D" id="3.40.50.2300">
    <property type="match status" value="1"/>
</dbReference>
<feature type="coiled-coil region" evidence="8">
    <location>
        <begin position="1054"/>
        <end position="1081"/>
    </location>
</feature>
<dbReference type="SUPFAM" id="SSF50998">
    <property type="entry name" value="Quinoprotein alcohol dehydrogenase-like"/>
    <property type="match status" value="1"/>
</dbReference>
<keyword evidence="8" id="KW-0175">Coiled coil</keyword>
<dbReference type="CDD" id="cd17574">
    <property type="entry name" value="REC_OmpR"/>
    <property type="match status" value="1"/>
</dbReference>
<dbReference type="InterPro" id="IPR005467">
    <property type="entry name" value="His_kinase_dom"/>
</dbReference>
<dbReference type="InterPro" id="IPR001789">
    <property type="entry name" value="Sig_transdc_resp-reg_receiver"/>
</dbReference>
<dbReference type="PROSITE" id="PS01124">
    <property type="entry name" value="HTH_ARAC_FAMILY_2"/>
    <property type="match status" value="1"/>
</dbReference>
<dbReference type="CDD" id="cd16922">
    <property type="entry name" value="HATPase_EvgS-ArcB-TorS-like"/>
    <property type="match status" value="1"/>
</dbReference>
<evidence type="ECO:0000256" key="7">
    <source>
        <dbReference type="PROSITE-ProRule" id="PRU00169"/>
    </source>
</evidence>
<evidence type="ECO:0000256" key="6">
    <source>
        <dbReference type="ARBA" id="ARBA00023163"/>
    </source>
</evidence>
<evidence type="ECO:0000256" key="2">
    <source>
        <dbReference type="ARBA" id="ARBA00012438"/>
    </source>
</evidence>
<dbReference type="PANTHER" id="PTHR43547:SF2">
    <property type="entry name" value="HYBRID SIGNAL TRANSDUCTION HISTIDINE KINASE C"/>
    <property type="match status" value="1"/>
</dbReference>
<dbReference type="Pfam" id="PF07494">
    <property type="entry name" value="Reg_prop"/>
    <property type="match status" value="8"/>
</dbReference>
<dbReference type="InterPro" id="IPR018060">
    <property type="entry name" value="HTH_AraC"/>
</dbReference>
<sequence>MKKAYILTIISVFICLSGFAQHFNFKHLSVKDGLVSNMVHTTIQDSDGFMWFGTEDGLSRYDGYSFLNFFQSPTDTLSLSNNLILTLAEDKNKQLWIGTHQGLNMLDLETYKITRFNTVFKESLGSITIQSLYVDDDTLWIGTDNSGLYSLDINTYTVNNYGHVEGNKNSINSNTINCIGQDSKGNVLVGTSEGLDVFNKVSKTFTHLLKDVSVVNVHLQRDGTVLLGMRTEAYYIQLKDDFKIKKVPLPLEFLGKEINLFSDSSDNLWFSVRDQGLLYVDKRTKKTHRLLYNKNNTIGINSNVVTNIFEDAFGNIWFSSLDSGLNILDKRRKEFIHVKDNNLPNGLLNNRVRAVFQDSDRDIWVGTKVGGTLSKFNRDSLTFTHYHSNPSNPLSLSNDFVFSITEDRPGYLWVGTLDGLNFFDKANGTFKVYRHQENNVNSLSSNSLSSNSINDLLKYDDNLFIGTVTEGLDVYNTKNKRFSHYRKTGANNQLSDNRIKVIYQDQRKNIWIGTINGLNLFDPKTGEFQQFLSNSSDENSISENYILSIHEDKNQNLWVGTSLGINLMDRKTNTFKVYTTKDGLAGNSVKGILEDNEGNLWISTNSGLSKFNTKTKQFKNYNLHDGLQANEFSPFVYSKMANGEMFFGGNNGFNIFNPKDITNNTLIPNVLLTDFKLFNQSVPVDEENSPLKKQISKTENLVLDHKQSVFSFEFVALNYTSPEKNEYAYMMEGFDENWNYIGNKREATYTNLDAGDYIFKVKAANNDGYWNEVGTTLNIKILPAPWFSWWAYMLYSMAFVSVFLWFRHNAIKRNNLQKEQEINDLKIKFFGNISHEFRTPLTLILGPLEKILKGNHDASQTSQLRLMSRHTKRLLNLVNQLLDFQKIGSGELKVHTATGDLVQFIRELSYLFVELSNEKDIQFEFETDVESCQTMFDYDKIEKIIFNLLSNSFKFTPQKGHVSITLSFNKEANTCCILVSDDGIGIPEDQLKTIFKRFYQVDHSTSKSNQGSGIGLALTKEYVDLLGGEITVESSLGAGACFKVEMPLVELKNVVEQEMEAEDIQLQHDDLEADEHKKQNKKTPLILLVEDNGDLRGFLKDNLNKNYRIIEAPNGVEGLKQTLKYIPDLIISDVMMPEMDGNEMCSKIKNDSRISHIPIVLLTAQISEEQQVTGFKNGADQYLTKPFSFDVLISRINSLLAQRKALQSVFSKKIEVNPSEITVTSVDEQLIQKALDLVENNISNSKYSVDELSKSLDISRGHLYRKIVSITGKSPSEFIKSIRLKRSAQLLQSSKLTISEIAYKVGFSSPKYFSKCFKAEFNMLPTEFASKYNE</sequence>
<dbReference type="Pfam" id="PF00512">
    <property type="entry name" value="HisKA"/>
    <property type="match status" value="1"/>
</dbReference>
<dbReference type="SUPFAM" id="SSF55874">
    <property type="entry name" value="ATPase domain of HSP90 chaperone/DNA topoisomerase II/histidine kinase"/>
    <property type="match status" value="1"/>
</dbReference>
<keyword evidence="3 7" id="KW-0597">Phosphoprotein</keyword>
<feature type="modified residue" description="4-aspartylphosphate" evidence="7">
    <location>
        <position position="1133"/>
    </location>
</feature>
<keyword evidence="13" id="KW-1185">Reference proteome</keyword>
<evidence type="ECO:0000256" key="1">
    <source>
        <dbReference type="ARBA" id="ARBA00000085"/>
    </source>
</evidence>
<reference evidence="12 13" key="1">
    <citation type="submission" date="2024-09" db="EMBL/GenBank/DDBJ databases">
        <authorList>
            <person name="Sun Q."/>
            <person name="Mori K."/>
        </authorList>
    </citation>
    <scope>NUCLEOTIDE SEQUENCE [LARGE SCALE GENOMIC DNA]</scope>
    <source>
        <strain evidence="12 13">CECT 8286</strain>
    </source>
</reference>
<dbReference type="Gene3D" id="1.10.10.60">
    <property type="entry name" value="Homeodomain-like"/>
    <property type="match status" value="2"/>
</dbReference>
<dbReference type="InterPro" id="IPR018062">
    <property type="entry name" value="HTH_AraC-typ_CS"/>
</dbReference>
<feature type="domain" description="Response regulatory" evidence="11">
    <location>
        <begin position="1085"/>
        <end position="1200"/>
    </location>
</feature>
<dbReference type="Gene3D" id="1.10.287.130">
    <property type="match status" value="1"/>
</dbReference>
<dbReference type="InterPro" id="IPR003661">
    <property type="entry name" value="HisK_dim/P_dom"/>
</dbReference>
<dbReference type="SUPFAM" id="SSF46689">
    <property type="entry name" value="Homeodomain-like"/>
    <property type="match status" value="1"/>
</dbReference>
<dbReference type="Pfam" id="PF02518">
    <property type="entry name" value="HATPase_c"/>
    <property type="match status" value="1"/>
</dbReference>
<dbReference type="SMART" id="SM00388">
    <property type="entry name" value="HisKA"/>
    <property type="match status" value="1"/>
</dbReference>
<dbReference type="PRINTS" id="PR00344">
    <property type="entry name" value="BCTRLSENSOR"/>
</dbReference>
<dbReference type="PROSITE" id="PS50109">
    <property type="entry name" value="HIS_KIN"/>
    <property type="match status" value="1"/>
</dbReference>
<keyword evidence="6" id="KW-0804">Transcription</keyword>
<keyword evidence="4" id="KW-0805">Transcription regulation</keyword>
<dbReference type="InterPro" id="IPR013783">
    <property type="entry name" value="Ig-like_fold"/>
</dbReference>
<dbReference type="PANTHER" id="PTHR43547">
    <property type="entry name" value="TWO-COMPONENT HISTIDINE KINASE"/>
    <property type="match status" value="1"/>
</dbReference>
<dbReference type="Gene3D" id="2.60.40.10">
    <property type="entry name" value="Immunoglobulins"/>
    <property type="match status" value="1"/>
</dbReference>
<dbReference type="EMBL" id="JBHMEZ010000003">
    <property type="protein sequence ID" value="MFB9052698.1"/>
    <property type="molecule type" value="Genomic_DNA"/>
</dbReference>
<dbReference type="SUPFAM" id="SSF63829">
    <property type="entry name" value="Calcium-dependent phosphotriesterase"/>
    <property type="match status" value="1"/>
</dbReference>
<protein>
    <recommendedName>
        <fullName evidence="2">histidine kinase</fullName>
        <ecNumber evidence="2">2.7.13.3</ecNumber>
    </recommendedName>
</protein>
<evidence type="ECO:0000259" key="10">
    <source>
        <dbReference type="PROSITE" id="PS50109"/>
    </source>
</evidence>
<dbReference type="RefSeq" id="WP_382381878.1">
    <property type="nucleotide sequence ID" value="NZ_JBHMEZ010000003.1"/>
</dbReference>
<dbReference type="SMART" id="SM00342">
    <property type="entry name" value="HTH_ARAC"/>
    <property type="match status" value="1"/>
</dbReference>
<dbReference type="InterPro" id="IPR011110">
    <property type="entry name" value="Reg_prop"/>
</dbReference>
<proteinExistence type="predicted"/>
<dbReference type="PROSITE" id="PS50110">
    <property type="entry name" value="RESPONSE_REGULATORY"/>
    <property type="match status" value="1"/>
</dbReference>